<feature type="region of interest" description="Disordered" evidence="1">
    <location>
        <begin position="22"/>
        <end position="43"/>
    </location>
</feature>
<keyword evidence="2" id="KW-0732">Signal</keyword>
<name>A0A2M4DD15_ANODA</name>
<reference evidence="3" key="1">
    <citation type="submission" date="2018-01" db="EMBL/GenBank/DDBJ databases">
        <title>An insight into the sialome of Amazonian anophelines.</title>
        <authorList>
            <person name="Ribeiro J.M."/>
            <person name="Scarpassa V."/>
            <person name="Calvo E."/>
        </authorList>
    </citation>
    <scope>NUCLEOTIDE SEQUENCE</scope>
</reference>
<feature type="chain" id="PRO_5014597824" evidence="2">
    <location>
        <begin position="23"/>
        <end position="96"/>
    </location>
</feature>
<accession>A0A2M4DD15</accession>
<evidence type="ECO:0000256" key="2">
    <source>
        <dbReference type="SAM" id="SignalP"/>
    </source>
</evidence>
<dbReference type="AlphaFoldDB" id="A0A2M4DD15"/>
<protein>
    <submittedName>
        <fullName evidence="3">Putative secreted protein</fullName>
    </submittedName>
</protein>
<sequence>MTTSSILLVLLPFLLLSHKQTATTTPSKYEARNRRQSRSARAIGDLATDTPPAVLLELDSIRCGVPMIYAAMLRYDAGLRVQTPLPHVCAPFARGL</sequence>
<evidence type="ECO:0000256" key="1">
    <source>
        <dbReference type="SAM" id="MobiDB-lite"/>
    </source>
</evidence>
<dbReference type="EMBL" id="GGFL01010800">
    <property type="protein sequence ID" value="MBW74978.1"/>
    <property type="molecule type" value="Transcribed_RNA"/>
</dbReference>
<evidence type="ECO:0000313" key="3">
    <source>
        <dbReference type="EMBL" id="MBW74978.1"/>
    </source>
</evidence>
<proteinExistence type="predicted"/>
<organism evidence="3">
    <name type="scientific">Anopheles darlingi</name>
    <name type="common">Mosquito</name>
    <dbReference type="NCBI Taxonomy" id="43151"/>
    <lineage>
        <taxon>Eukaryota</taxon>
        <taxon>Metazoa</taxon>
        <taxon>Ecdysozoa</taxon>
        <taxon>Arthropoda</taxon>
        <taxon>Hexapoda</taxon>
        <taxon>Insecta</taxon>
        <taxon>Pterygota</taxon>
        <taxon>Neoptera</taxon>
        <taxon>Endopterygota</taxon>
        <taxon>Diptera</taxon>
        <taxon>Nematocera</taxon>
        <taxon>Culicoidea</taxon>
        <taxon>Culicidae</taxon>
        <taxon>Anophelinae</taxon>
        <taxon>Anopheles</taxon>
    </lineage>
</organism>
<feature type="signal peptide" evidence="2">
    <location>
        <begin position="1"/>
        <end position="22"/>
    </location>
</feature>